<proteinExistence type="predicted"/>
<dbReference type="SUPFAM" id="SSF50630">
    <property type="entry name" value="Acid proteases"/>
    <property type="match status" value="1"/>
</dbReference>
<dbReference type="InterPro" id="IPR021109">
    <property type="entry name" value="Peptidase_aspartic_dom_sf"/>
</dbReference>
<sequence length="178" mass="19597">MQKVVALALALITSLPAIAENAPTVARLEDGLEFGDLLVVGEAELITMPELDVAWRGRIDSGATTTSLHAIDIEEFERDGDKWIRFKTRNEALGSEIALERKVVRTAQIKRRGGEAVSSRPVVLMEIKIGSVSQMAEVNLTDRTDFEFPVLIGRNVLSGKMLIDVSRAYVHAPAKEER</sequence>
<dbReference type="Pfam" id="PF05618">
    <property type="entry name" value="Zn_protease"/>
    <property type="match status" value="1"/>
</dbReference>
<feature type="chain" id="PRO_5011773511" evidence="1">
    <location>
        <begin position="20"/>
        <end position="178"/>
    </location>
</feature>
<dbReference type="Proteomes" id="UP000198851">
    <property type="component" value="Unassembled WGS sequence"/>
</dbReference>
<dbReference type="PANTHER" id="PTHR38037:SF2">
    <property type="entry name" value="ATP-DEPENDENT ZINC PROTEASE DOMAIN-CONTAINING PROTEIN-RELATED"/>
    <property type="match status" value="1"/>
</dbReference>
<dbReference type="AlphaFoldDB" id="A0A1I4A5A4"/>
<dbReference type="InterPro" id="IPR008503">
    <property type="entry name" value="Asp_endopeptidase"/>
</dbReference>
<evidence type="ECO:0000259" key="2">
    <source>
        <dbReference type="Pfam" id="PF05618"/>
    </source>
</evidence>
<keyword evidence="4" id="KW-1185">Reference proteome</keyword>
<feature type="domain" description="Retropepsin-like aspartic endopeptidase" evidence="2">
    <location>
        <begin position="39"/>
        <end position="171"/>
    </location>
</feature>
<accession>A0A1I4A5A4</accession>
<name>A0A1I4A5A4_9RHOB</name>
<dbReference type="Gene3D" id="2.40.70.10">
    <property type="entry name" value="Acid Proteases"/>
    <property type="match status" value="1"/>
</dbReference>
<evidence type="ECO:0000313" key="3">
    <source>
        <dbReference type="EMBL" id="SFK51390.1"/>
    </source>
</evidence>
<evidence type="ECO:0000313" key="4">
    <source>
        <dbReference type="Proteomes" id="UP000198851"/>
    </source>
</evidence>
<dbReference type="EMBL" id="FOSZ01000001">
    <property type="protein sequence ID" value="SFK51390.1"/>
    <property type="molecule type" value="Genomic_DNA"/>
</dbReference>
<dbReference type="PANTHER" id="PTHR38037">
    <property type="entry name" value="ZN_PROTEASE DOMAIN-CONTAINING PROTEIN"/>
    <property type="match status" value="1"/>
</dbReference>
<feature type="signal peptide" evidence="1">
    <location>
        <begin position="1"/>
        <end position="19"/>
    </location>
</feature>
<protein>
    <submittedName>
        <fullName evidence="3">Uncharacterized conserved protein</fullName>
    </submittedName>
</protein>
<organism evidence="3 4">
    <name type="scientific">Shimia haliotis</name>
    <dbReference type="NCBI Taxonomy" id="1280847"/>
    <lineage>
        <taxon>Bacteria</taxon>
        <taxon>Pseudomonadati</taxon>
        <taxon>Pseudomonadota</taxon>
        <taxon>Alphaproteobacteria</taxon>
        <taxon>Rhodobacterales</taxon>
        <taxon>Roseobacteraceae</taxon>
    </lineage>
</organism>
<keyword evidence="1" id="KW-0732">Signal</keyword>
<gene>
    <name evidence="3" type="ORF">SAMN04488036_101167</name>
</gene>
<dbReference type="STRING" id="1280847.SAMN04488036_101167"/>
<evidence type="ECO:0000256" key="1">
    <source>
        <dbReference type="SAM" id="SignalP"/>
    </source>
</evidence>
<dbReference type="OrthoDB" id="9782977at2"/>
<dbReference type="RefSeq" id="WP_093319099.1">
    <property type="nucleotide sequence ID" value="NZ_FOSZ01000001.1"/>
</dbReference>
<reference evidence="4" key="1">
    <citation type="submission" date="2016-10" db="EMBL/GenBank/DDBJ databases">
        <authorList>
            <person name="Varghese N."/>
            <person name="Submissions S."/>
        </authorList>
    </citation>
    <scope>NUCLEOTIDE SEQUENCE [LARGE SCALE GENOMIC DNA]</scope>
    <source>
        <strain evidence="4">DSM 28453</strain>
    </source>
</reference>